<dbReference type="KEGG" id="pmm:PMM1976"/>
<reference evidence="2 3" key="1">
    <citation type="journal article" date="2003" name="Nature">
        <title>Genome divergence in two Prochlorococcus ecotypes reflects oceanic niche differentiation.</title>
        <authorList>
            <person name="Rocap G."/>
            <person name="Larimer F.W."/>
            <person name="Lamerdin J.E."/>
            <person name="Malfatti S."/>
            <person name="Chain P."/>
            <person name="Ahlgren N.A."/>
            <person name="Arellano A."/>
            <person name="Coleman M."/>
            <person name="Hauser L."/>
            <person name="Hess W.R."/>
            <person name="Johnson Z.I."/>
            <person name="Land M.L."/>
            <person name="Lindell D."/>
            <person name="Post A.F."/>
            <person name="Regala W."/>
            <person name="Shah M."/>
            <person name="Shaw S.L."/>
            <person name="Steglich C."/>
            <person name="Sullivan M.B."/>
            <person name="Ting C.S."/>
            <person name="Tolonen A."/>
            <person name="Webb E.A."/>
            <person name="Zinser E.R."/>
            <person name="Chisholm S.W."/>
        </authorList>
    </citation>
    <scope>NUCLEOTIDE SEQUENCE [LARGE SCALE GENOMIC DNA]</scope>
    <source>
        <strain evidence="3">CCMP1986 / NIES-2087 / MED4</strain>
    </source>
</reference>
<proteinExistence type="predicted"/>
<protein>
    <submittedName>
        <fullName evidence="2">Uncharacterized protein</fullName>
    </submittedName>
</protein>
<sequence>MKIHTGNFFFINLQPLFTPVVGLLTIFAIISGLFLFPRSKIKYPD</sequence>
<keyword evidence="1" id="KW-1133">Transmembrane helix</keyword>
<name>A8WIJ3_PROMP</name>
<dbReference type="AlphaFoldDB" id="A8WIJ3"/>
<keyword evidence="1" id="KW-0812">Transmembrane</keyword>
<gene>
    <name evidence="2" type="ordered locus">PMM1976</name>
</gene>
<dbReference type="RefSeq" id="WP_327077670.1">
    <property type="nucleotide sequence ID" value="NC_005072.1"/>
</dbReference>
<feature type="transmembrane region" description="Helical" evidence="1">
    <location>
        <begin position="16"/>
        <end position="36"/>
    </location>
</feature>
<keyword evidence="1" id="KW-0472">Membrane</keyword>
<evidence type="ECO:0000313" key="2">
    <source>
        <dbReference type="EMBL" id="CAP16481.1"/>
    </source>
</evidence>
<accession>A8WIJ3</accession>
<dbReference type="HOGENOM" id="CLU_3203949_0_0_3"/>
<dbReference type="STRING" id="59919.PMM1976"/>
<dbReference type="EMBL" id="BX548174">
    <property type="protein sequence ID" value="CAP16481.1"/>
    <property type="molecule type" value="Genomic_DNA"/>
</dbReference>
<evidence type="ECO:0000313" key="3">
    <source>
        <dbReference type="Proteomes" id="UP000001026"/>
    </source>
</evidence>
<organism evidence="2 3">
    <name type="scientific">Prochlorococcus marinus subsp. pastoris (strain CCMP1986 / NIES-2087 / MED4)</name>
    <dbReference type="NCBI Taxonomy" id="59919"/>
    <lineage>
        <taxon>Bacteria</taxon>
        <taxon>Bacillati</taxon>
        <taxon>Cyanobacteriota</taxon>
        <taxon>Cyanophyceae</taxon>
        <taxon>Synechococcales</taxon>
        <taxon>Prochlorococcaceae</taxon>
        <taxon>Prochlorococcus</taxon>
    </lineage>
</organism>
<dbReference type="Proteomes" id="UP000001026">
    <property type="component" value="Chromosome"/>
</dbReference>
<evidence type="ECO:0000256" key="1">
    <source>
        <dbReference type="SAM" id="Phobius"/>
    </source>
</evidence>